<dbReference type="SUPFAM" id="SSF56425">
    <property type="entry name" value="Succinate dehydrogenase/fumarate reductase flavoprotein, catalytic domain"/>
    <property type="match status" value="1"/>
</dbReference>
<protein>
    <recommendedName>
        <fullName evidence="5">L-aspartate oxidase</fullName>
        <ecNumber evidence="4">1.4.3.16</ecNumber>
    </recommendedName>
    <alternativeName>
        <fullName evidence="10">Quinolinate synthase B</fullName>
    </alternativeName>
</protein>
<evidence type="ECO:0000256" key="2">
    <source>
        <dbReference type="ARBA" id="ARBA00004950"/>
    </source>
</evidence>
<evidence type="ECO:0000256" key="3">
    <source>
        <dbReference type="ARBA" id="ARBA00008562"/>
    </source>
</evidence>
<dbReference type="EC" id="1.4.3.16" evidence="4"/>
<dbReference type="InterPro" id="IPR003953">
    <property type="entry name" value="FAD-dep_OxRdtase_2_FAD-bd"/>
</dbReference>
<evidence type="ECO:0000256" key="4">
    <source>
        <dbReference type="ARBA" id="ARBA00012173"/>
    </source>
</evidence>
<dbReference type="Gene3D" id="3.50.50.60">
    <property type="entry name" value="FAD/NAD(P)-binding domain"/>
    <property type="match status" value="1"/>
</dbReference>
<accession>A0ABY5B3V8</accession>
<comment type="cofactor">
    <cofactor evidence="1">
        <name>FAD</name>
        <dbReference type="ChEBI" id="CHEBI:57692"/>
    </cofactor>
</comment>
<keyword evidence="9 13" id="KW-0560">Oxidoreductase</keyword>
<dbReference type="InterPro" id="IPR036188">
    <property type="entry name" value="FAD/NAD-bd_sf"/>
</dbReference>
<dbReference type="SUPFAM" id="SSF51905">
    <property type="entry name" value="FAD/NAD(P)-binding domain"/>
    <property type="match status" value="1"/>
</dbReference>
<evidence type="ECO:0000256" key="6">
    <source>
        <dbReference type="ARBA" id="ARBA00022630"/>
    </source>
</evidence>
<dbReference type="PANTHER" id="PTHR42716">
    <property type="entry name" value="L-ASPARTATE OXIDASE"/>
    <property type="match status" value="1"/>
</dbReference>
<evidence type="ECO:0000313" key="13">
    <source>
        <dbReference type="EMBL" id="USS02497.1"/>
    </source>
</evidence>
<keyword evidence="7" id="KW-0662">Pyridine nucleotide biosynthesis</keyword>
<dbReference type="Pfam" id="PF00890">
    <property type="entry name" value="FAD_binding_2"/>
    <property type="match status" value="1"/>
</dbReference>
<evidence type="ECO:0000256" key="10">
    <source>
        <dbReference type="ARBA" id="ARBA00030386"/>
    </source>
</evidence>
<comment type="pathway">
    <text evidence="2">Cofactor biosynthesis; NAD(+) biosynthesis; iminoaspartate from L-aspartate (oxidase route): step 1/1.</text>
</comment>
<reference evidence="13" key="1">
    <citation type="submission" date="2022-06" db="EMBL/GenBank/DDBJ databases">
        <authorList>
            <person name="Holder M.E."/>
            <person name="Ajami N.J."/>
            <person name="Petrosino J.F."/>
        </authorList>
    </citation>
    <scope>NUCLEOTIDE SEQUENCE</scope>
    <source>
        <strain evidence="13">RMA 8861</strain>
    </source>
</reference>
<dbReference type="PANTHER" id="PTHR42716:SF2">
    <property type="entry name" value="L-ASPARTATE OXIDASE, CHLOROPLASTIC"/>
    <property type="match status" value="1"/>
</dbReference>
<dbReference type="Gene3D" id="3.90.700.10">
    <property type="entry name" value="Succinate dehydrogenase/fumarate reductase flavoprotein, catalytic domain"/>
    <property type="match status" value="1"/>
</dbReference>
<organism evidence="13 14">
    <name type="scientific">Clostridium septicum</name>
    <dbReference type="NCBI Taxonomy" id="1504"/>
    <lineage>
        <taxon>Bacteria</taxon>
        <taxon>Bacillati</taxon>
        <taxon>Bacillota</taxon>
        <taxon>Clostridia</taxon>
        <taxon>Eubacteriales</taxon>
        <taxon>Clostridiaceae</taxon>
        <taxon>Clostridium</taxon>
    </lineage>
</organism>
<name>A0ABY5B3V8_CLOSE</name>
<dbReference type="NCBIfam" id="NF004820">
    <property type="entry name" value="PRK06175.1"/>
    <property type="match status" value="1"/>
</dbReference>
<dbReference type="GO" id="GO:0008734">
    <property type="term" value="F:L-aspartate oxidase activity"/>
    <property type="evidence" value="ECO:0007669"/>
    <property type="project" value="UniProtKB-EC"/>
</dbReference>
<gene>
    <name evidence="13" type="ORF">NH397_10725</name>
</gene>
<sequence>MLAGNFKNDPSAVKILTKESLYNIKNLINLGVKFDTYENNLHYTKEGGHKTNKIVHVKDQTGKAVMEILLKKVLSRKNITILENTKLIDIIKKSRCIGGLFLSNNIYFNIYSKFTILATGGIGGLFNSSTNVESSTGDGLAIAFNHDIELKDMEYLQLHPTVLYEKDKNGNKLLLSESLRGEGGKILNLKKEAFITPLLPRDTVSKAILKEIEKSNSKPYVYLDMRHLGKDFLNFRFPYIYNKCLEKGYSLDKQLIPISPAHHYCMGGIKVNKDSATSLLGLYAVGEVSCTGVHGSNRLASKSLLEALVFSRRCSLNINSLINKITPLISNFSFNIEHKDITHDNFINFLKGKADNRYNELFIN</sequence>
<keyword evidence="6" id="KW-0285">Flavoprotein</keyword>
<dbReference type="InterPro" id="IPR005288">
    <property type="entry name" value="NadB"/>
</dbReference>
<evidence type="ECO:0000256" key="5">
    <source>
        <dbReference type="ARBA" id="ARBA00021901"/>
    </source>
</evidence>
<evidence type="ECO:0000256" key="9">
    <source>
        <dbReference type="ARBA" id="ARBA00023002"/>
    </source>
</evidence>
<dbReference type="Proteomes" id="UP001055437">
    <property type="component" value="Chromosome"/>
</dbReference>
<evidence type="ECO:0000259" key="12">
    <source>
        <dbReference type="Pfam" id="PF00890"/>
    </source>
</evidence>
<keyword evidence="8" id="KW-0274">FAD</keyword>
<proteinExistence type="inferred from homology"/>
<evidence type="ECO:0000313" key="14">
    <source>
        <dbReference type="Proteomes" id="UP001055437"/>
    </source>
</evidence>
<feature type="domain" description="FAD-dependent oxidoreductase 2 FAD-binding" evidence="12">
    <location>
        <begin position="4"/>
        <end position="304"/>
    </location>
</feature>
<comment type="catalytic activity">
    <reaction evidence="11">
        <text>L-aspartate + O2 = iminosuccinate + H2O2</text>
        <dbReference type="Rhea" id="RHEA:25876"/>
        <dbReference type="ChEBI" id="CHEBI:15379"/>
        <dbReference type="ChEBI" id="CHEBI:16240"/>
        <dbReference type="ChEBI" id="CHEBI:29991"/>
        <dbReference type="ChEBI" id="CHEBI:77875"/>
        <dbReference type="EC" id="1.4.3.16"/>
    </reaction>
    <physiologicalReaction direction="left-to-right" evidence="11">
        <dbReference type="Rhea" id="RHEA:25877"/>
    </physiologicalReaction>
</comment>
<evidence type="ECO:0000256" key="1">
    <source>
        <dbReference type="ARBA" id="ARBA00001974"/>
    </source>
</evidence>
<dbReference type="InterPro" id="IPR027477">
    <property type="entry name" value="Succ_DH/fumarate_Rdtase_cat_sf"/>
</dbReference>
<dbReference type="EMBL" id="CP099799">
    <property type="protein sequence ID" value="USS02497.1"/>
    <property type="molecule type" value="Genomic_DNA"/>
</dbReference>
<evidence type="ECO:0000256" key="8">
    <source>
        <dbReference type="ARBA" id="ARBA00022827"/>
    </source>
</evidence>
<evidence type="ECO:0000256" key="11">
    <source>
        <dbReference type="ARBA" id="ARBA00048305"/>
    </source>
</evidence>
<evidence type="ECO:0000256" key="7">
    <source>
        <dbReference type="ARBA" id="ARBA00022642"/>
    </source>
</evidence>
<comment type="similarity">
    <text evidence="3">Belongs to the FAD-dependent oxidoreductase 2 family. NadB subfamily.</text>
</comment>
<keyword evidence="14" id="KW-1185">Reference proteome</keyword>